<dbReference type="AlphaFoldDB" id="A0A1F4SUQ4"/>
<dbReference type="Gene3D" id="3.30.160.100">
    <property type="entry name" value="Ribosome hibernation promotion factor-like"/>
    <property type="match status" value="1"/>
</dbReference>
<dbReference type="InterPro" id="IPR036567">
    <property type="entry name" value="RHF-like"/>
</dbReference>
<evidence type="ECO:0000313" key="3">
    <source>
        <dbReference type="Proteomes" id="UP000178417"/>
    </source>
</evidence>
<proteinExistence type="predicted"/>
<organism evidence="2 3">
    <name type="scientific">candidate division WOR-1 bacterium RIFOXYB2_FULL_37_13</name>
    <dbReference type="NCBI Taxonomy" id="1802579"/>
    <lineage>
        <taxon>Bacteria</taxon>
        <taxon>Bacillati</taxon>
        <taxon>Saganbacteria</taxon>
    </lineage>
</organism>
<dbReference type="CDD" id="cd00552">
    <property type="entry name" value="RaiA"/>
    <property type="match status" value="1"/>
</dbReference>
<dbReference type="PANTHER" id="PTHR33231:SF1">
    <property type="entry name" value="30S RIBOSOMAL PROTEIN"/>
    <property type="match status" value="1"/>
</dbReference>
<protein>
    <submittedName>
        <fullName evidence="2">Ribosomal subunit interface protein</fullName>
    </submittedName>
</protein>
<dbReference type="InterPro" id="IPR003489">
    <property type="entry name" value="RHF/RaiA"/>
</dbReference>
<keyword evidence="1" id="KW-0810">Translation regulation</keyword>
<dbReference type="InterPro" id="IPR050574">
    <property type="entry name" value="HPF/YfiA_ribosome-assoc"/>
</dbReference>
<dbReference type="GO" id="GO:0043024">
    <property type="term" value="F:ribosomal small subunit binding"/>
    <property type="evidence" value="ECO:0007669"/>
    <property type="project" value="TreeGrafter"/>
</dbReference>
<reference evidence="2 3" key="1">
    <citation type="journal article" date="2016" name="Nat. Commun.">
        <title>Thousands of microbial genomes shed light on interconnected biogeochemical processes in an aquifer system.</title>
        <authorList>
            <person name="Anantharaman K."/>
            <person name="Brown C.T."/>
            <person name="Hug L.A."/>
            <person name="Sharon I."/>
            <person name="Castelle C.J."/>
            <person name="Probst A.J."/>
            <person name="Thomas B.C."/>
            <person name="Singh A."/>
            <person name="Wilkins M.J."/>
            <person name="Karaoz U."/>
            <person name="Brodie E.L."/>
            <person name="Williams K.H."/>
            <person name="Hubbard S.S."/>
            <person name="Banfield J.F."/>
        </authorList>
    </citation>
    <scope>NUCLEOTIDE SEQUENCE [LARGE SCALE GENOMIC DNA]</scope>
</reference>
<dbReference type="Proteomes" id="UP000178417">
    <property type="component" value="Unassembled WGS sequence"/>
</dbReference>
<gene>
    <name evidence="2" type="ORF">A2310_06440</name>
</gene>
<dbReference type="SUPFAM" id="SSF69754">
    <property type="entry name" value="Ribosome binding protein Y (YfiA homologue)"/>
    <property type="match status" value="1"/>
</dbReference>
<dbReference type="EMBL" id="MEUB01000011">
    <property type="protein sequence ID" value="OGC24168.1"/>
    <property type="molecule type" value="Genomic_DNA"/>
</dbReference>
<name>A0A1F4SUQ4_UNCSA</name>
<dbReference type="Pfam" id="PF02482">
    <property type="entry name" value="Ribosomal_S30AE"/>
    <property type="match status" value="1"/>
</dbReference>
<dbReference type="STRING" id="1802579.A2310_06440"/>
<accession>A0A1F4SUQ4</accession>
<comment type="caution">
    <text evidence="2">The sequence shown here is derived from an EMBL/GenBank/DDBJ whole genome shotgun (WGS) entry which is preliminary data.</text>
</comment>
<dbReference type="PANTHER" id="PTHR33231">
    <property type="entry name" value="30S RIBOSOMAL PROTEIN"/>
    <property type="match status" value="1"/>
</dbReference>
<dbReference type="GO" id="GO:0022627">
    <property type="term" value="C:cytosolic small ribosomal subunit"/>
    <property type="evidence" value="ECO:0007669"/>
    <property type="project" value="TreeGrafter"/>
</dbReference>
<dbReference type="NCBIfam" id="TIGR00741">
    <property type="entry name" value="yfiA"/>
    <property type="match status" value="1"/>
</dbReference>
<evidence type="ECO:0000313" key="2">
    <source>
        <dbReference type="EMBL" id="OGC24168.1"/>
    </source>
</evidence>
<evidence type="ECO:0000256" key="1">
    <source>
        <dbReference type="ARBA" id="ARBA00022845"/>
    </source>
</evidence>
<dbReference type="GO" id="GO:0045900">
    <property type="term" value="P:negative regulation of translational elongation"/>
    <property type="evidence" value="ECO:0007669"/>
    <property type="project" value="TreeGrafter"/>
</dbReference>
<sequence>MEINIQGHKTALTEPLREYAEKKIGKLQEFYKKIIKVMIVLDVRKINDLKRSQVAEVSMWVSGKKVIRATEAGEDMYAAIDLVYEELKRQLVKHKDKHVKENRRVAEKFKENQRKIAVESLGDSDLS</sequence>